<dbReference type="AlphaFoldDB" id="A0AAF0ZZT7"/>
<dbReference type="Proteomes" id="UP001234989">
    <property type="component" value="Chromosome 11"/>
</dbReference>
<name>A0AAF0ZZT7_SOLVR</name>
<keyword evidence="2" id="KW-1185">Reference proteome</keyword>
<gene>
    <name evidence="1" type="ORF">MTR67_048214</name>
</gene>
<dbReference type="EMBL" id="CP133622">
    <property type="protein sequence ID" value="WMV54829.1"/>
    <property type="molecule type" value="Genomic_DNA"/>
</dbReference>
<evidence type="ECO:0000313" key="2">
    <source>
        <dbReference type="Proteomes" id="UP001234989"/>
    </source>
</evidence>
<evidence type="ECO:0000313" key="1">
    <source>
        <dbReference type="EMBL" id="WMV54829.1"/>
    </source>
</evidence>
<proteinExistence type="predicted"/>
<sequence length="59" mass="7096">MSTTFHPQTNGYHSNIQMAPFEVLYGRRRRSYIDWFNSTAMDSFDIILLRNTMEYVCRI</sequence>
<organism evidence="1 2">
    <name type="scientific">Solanum verrucosum</name>
    <dbReference type="NCBI Taxonomy" id="315347"/>
    <lineage>
        <taxon>Eukaryota</taxon>
        <taxon>Viridiplantae</taxon>
        <taxon>Streptophyta</taxon>
        <taxon>Embryophyta</taxon>
        <taxon>Tracheophyta</taxon>
        <taxon>Spermatophyta</taxon>
        <taxon>Magnoliopsida</taxon>
        <taxon>eudicotyledons</taxon>
        <taxon>Gunneridae</taxon>
        <taxon>Pentapetalae</taxon>
        <taxon>asterids</taxon>
        <taxon>lamiids</taxon>
        <taxon>Solanales</taxon>
        <taxon>Solanaceae</taxon>
        <taxon>Solanoideae</taxon>
        <taxon>Solaneae</taxon>
        <taxon>Solanum</taxon>
    </lineage>
</organism>
<reference evidence="1" key="1">
    <citation type="submission" date="2023-08" db="EMBL/GenBank/DDBJ databases">
        <title>A de novo genome assembly of Solanum verrucosum Schlechtendal, a Mexican diploid species geographically isolated from the other diploid A-genome species in potato relatives.</title>
        <authorList>
            <person name="Hosaka K."/>
        </authorList>
    </citation>
    <scope>NUCLEOTIDE SEQUENCE</scope>
    <source>
        <tissue evidence="1">Young leaves</tissue>
    </source>
</reference>
<accession>A0AAF0ZZT7</accession>
<protein>
    <submittedName>
        <fullName evidence="1">Uncharacterized protein</fullName>
    </submittedName>
</protein>